<keyword evidence="7 10" id="KW-0067">ATP-binding</keyword>
<dbReference type="PANTHER" id="PTHR11088">
    <property type="entry name" value="TRNA DIMETHYLALLYLTRANSFERASE"/>
    <property type="match status" value="1"/>
</dbReference>
<accession>A0A5B7WTS9</accession>
<dbReference type="PANTHER" id="PTHR11088:SF60">
    <property type="entry name" value="TRNA DIMETHYLALLYLTRANSFERASE"/>
    <property type="match status" value="1"/>
</dbReference>
<comment type="caution">
    <text evidence="10">Lacks conserved residue(s) required for the propagation of feature annotation.</text>
</comment>
<dbReference type="EC" id="2.5.1.75" evidence="10"/>
<evidence type="ECO:0000256" key="11">
    <source>
        <dbReference type="RuleBase" id="RU003783"/>
    </source>
</evidence>
<evidence type="ECO:0000256" key="10">
    <source>
        <dbReference type="HAMAP-Rule" id="MF_00185"/>
    </source>
</evidence>
<dbReference type="Gene3D" id="3.40.50.300">
    <property type="entry name" value="P-loop containing nucleotide triphosphate hydrolases"/>
    <property type="match status" value="1"/>
</dbReference>
<name>A0A5B7WTS9_9MICC</name>
<comment type="similarity">
    <text evidence="3 10 13">Belongs to the IPP transferase family.</text>
</comment>
<feature type="site" description="Interaction with substrate tRNA" evidence="10">
    <location>
        <position position="104"/>
    </location>
</feature>
<dbReference type="Proteomes" id="UP000307000">
    <property type="component" value="Chromosome"/>
</dbReference>
<reference evidence="14 15" key="1">
    <citation type="submission" date="2018-12" db="EMBL/GenBank/DDBJ databases">
        <title>Complete Genome Sequence of Glutamicibacter creatinolyticus strain LGCM259,isolated from an abscess of a 12-year-old mare in Italy.</title>
        <authorList>
            <person name="Santos R.G."/>
            <person name="Silva A.L."/>
            <person name="Seyffert N."/>
            <person name="Castro T.L.P."/>
            <person name="Attili A.R."/>
            <person name="Rifici C."/>
            <person name="Mazzullo G."/>
            <person name="Brenig B."/>
            <person name="Venanzi F."/>
            <person name="Azevedo V."/>
        </authorList>
    </citation>
    <scope>NUCLEOTIDE SEQUENCE [LARGE SCALE GENOMIC DNA]</scope>
    <source>
        <strain evidence="14 15">LGCM 259</strain>
    </source>
</reference>
<protein>
    <recommendedName>
        <fullName evidence="10">tRNA dimethylallyltransferase</fullName>
        <ecNumber evidence="10">2.5.1.75</ecNumber>
    </recommendedName>
    <alternativeName>
        <fullName evidence="10">Dimethylallyl diphosphate:tRNA dimethylallyltransferase</fullName>
        <shortName evidence="10">DMAPP:tRNA dimethylallyltransferase</shortName>
        <shortName evidence="10">DMATase</shortName>
    </alternativeName>
    <alternativeName>
        <fullName evidence="10">Isopentenyl-diphosphate:tRNA isopentenyltransferase</fullName>
        <shortName evidence="10">IPP transferase</shortName>
        <shortName evidence="10">IPPT</shortName>
        <shortName evidence="10">IPTase</shortName>
    </alternativeName>
</protein>
<evidence type="ECO:0000256" key="13">
    <source>
        <dbReference type="RuleBase" id="RU003785"/>
    </source>
</evidence>
<feature type="site" description="Interaction with substrate tRNA" evidence="10">
    <location>
        <position position="125"/>
    </location>
</feature>
<dbReference type="Pfam" id="PF01715">
    <property type="entry name" value="IPPT"/>
    <property type="match status" value="1"/>
</dbReference>
<dbReference type="InterPro" id="IPR027417">
    <property type="entry name" value="P-loop_NTPase"/>
</dbReference>
<dbReference type="HAMAP" id="MF_00185">
    <property type="entry name" value="IPP_trans"/>
    <property type="match status" value="1"/>
</dbReference>
<evidence type="ECO:0000256" key="4">
    <source>
        <dbReference type="ARBA" id="ARBA00022679"/>
    </source>
</evidence>
<dbReference type="Gene3D" id="1.10.20.140">
    <property type="match status" value="1"/>
</dbReference>
<evidence type="ECO:0000256" key="5">
    <source>
        <dbReference type="ARBA" id="ARBA00022694"/>
    </source>
</evidence>
<dbReference type="KEGG" id="gcr:GcLGCM259_0888"/>
<evidence type="ECO:0000256" key="8">
    <source>
        <dbReference type="ARBA" id="ARBA00022842"/>
    </source>
</evidence>
<evidence type="ECO:0000313" key="14">
    <source>
        <dbReference type="EMBL" id="QCY46644.1"/>
    </source>
</evidence>
<dbReference type="GO" id="GO:0052381">
    <property type="term" value="F:tRNA dimethylallyltransferase activity"/>
    <property type="evidence" value="ECO:0007669"/>
    <property type="project" value="UniProtKB-UniRule"/>
</dbReference>
<dbReference type="EMBL" id="CP034412">
    <property type="protein sequence ID" value="QCY46644.1"/>
    <property type="molecule type" value="Genomic_DNA"/>
</dbReference>
<dbReference type="InterPro" id="IPR039657">
    <property type="entry name" value="Dimethylallyltransferase"/>
</dbReference>
<keyword evidence="4 10" id="KW-0808">Transferase</keyword>
<comment type="cofactor">
    <cofactor evidence="1 10">
        <name>Mg(2+)</name>
        <dbReference type="ChEBI" id="CHEBI:18420"/>
    </cofactor>
</comment>
<evidence type="ECO:0000256" key="6">
    <source>
        <dbReference type="ARBA" id="ARBA00022741"/>
    </source>
</evidence>
<dbReference type="AlphaFoldDB" id="A0A5B7WTS9"/>
<comment type="function">
    <text evidence="2 10 12">Catalyzes the transfer of a dimethylallyl group onto the adenine at position 37 in tRNAs that read codons beginning with uridine, leading to the formation of N6-(dimethylallyl)adenosine (i(6)A).</text>
</comment>
<sequence length="306" mass="33775">MDAAYLPVIAVVGPTGTGKSDLAIALAQQLGGEIVNSDALQFYRGMDIGTAKLPLGGRGGIEHHLMDIMDITEEASVARFQEQARICFEQIRSRGRVPVMVGGSGLYVRAALDVIDFPPTDPQVRRRLEEQVDHEGEAPLRAHLAAVDPVSAARNLDLRRAIRAVEVHEISGRAFSSYMPQRQYFQPAIQIGLNLDRPALHERLAARVHHMDAQGLEDEVRGLLDRGLRKGKTASRAIGYQQYIDLIDGKLTREQAIDATIVATRKFARRQITWFSADDRVTWLDPTEDGTIERALELVSSDAAAH</sequence>
<gene>
    <name evidence="10 14" type="primary">miaA</name>
    <name evidence="14" type="ORF">GcLGCM259_0888</name>
</gene>
<comment type="subunit">
    <text evidence="10">Monomer.</text>
</comment>
<keyword evidence="15" id="KW-1185">Reference proteome</keyword>
<dbReference type="NCBIfam" id="TIGR00174">
    <property type="entry name" value="miaA"/>
    <property type="match status" value="1"/>
</dbReference>
<feature type="binding site" evidence="10">
    <location>
        <begin position="13"/>
        <end position="20"/>
    </location>
    <ligand>
        <name>ATP</name>
        <dbReference type="ChEBI" id="CHEBI:30616"/>
    </ligand>
</feature>
<evidence type="ECO:0000256" key="9">
    <source>
        <dbReference type="ARBA" id="ARBA00049563"/>
    </source>
</evidence>
<evidence type="ECO:0000256" key="3">
    <source>
        <dbReference type="ARBA" id="ARBA00005842"/>
    </source>
</evidence>
<evidence type="ECO:0000256" key="7">
    <source>
        <dbReference type="ARBA" id="ARBA00022840"/>
    </source>
</evidence>
<evidence type="ECO:0000256" key="1">
    <source>
        <dbReference type="ARBA" id="ARBA00001946"/>
    </source>
</evidence>
<evidence type="ECO:0000313" key="15">
    <source>
        <dbReference type="Proteomes" id="UP000307000"/>
    </source>
</evidence>
<dbReference type="InterPro" id="IPR018022">
    <property type="entry name" value="IPT"/>
</dbReference>
<proteinExistence type="inferred from homology"/>
<dbReference type="GO" id="GO:0006400">
    <property type="term" value="P:tRNA modification"/>
    <property type="evidence" value="ECO:0007669"/>
    <property type="project" value="TreeGrafter"/>
</dbReference>
<feature type="binding site" evidence="10">
    <location>
        <begin position="15"/>
        <end position="20"/>
    </location>
    <ligand>
        <name>substrate</name>
    </ligand>
</feature>
<evidence type="ECO:0000256" key="2">
    <source>
        <dbReference type="ARBA" id="ARBA00003213"/>
    </source>
</evidence>
<dbReference type="RefSeq" id="WP_138173208.1">
    <property type="nucleotide sequence ID" value="NZ_CP034412.1"/>
</dbReference>
<comment type="catalytic activity">
    <reaction evidence="9 10 11">
        <text>adenosine(37) in tRNA + dimethylallyl diphosphate = N(6)-dimethylallyladenosine(37) in tRNA + diphosphate</text>
        <dbReference type="Rhea" id="RHEA:26482"/>
        <dbReference type="Rhea" id="RHEA-COMP:10162"/>
        <dbReference type="Rhea" id="RHEA-COMP:10375"/>
        <dbReference type="ChEBI" id="CHEBI:33019"/>
        <dbReference type="ChEBI" id="CHEBI:57623"/>
        <dbReference type="ChEBI" id="CHEBI:74411"/>
        <dbReference type="ChEBI" id="CHEBI:74415"/>
        <dbReference type="EC" id="2.5.1.75"/>
    </reaction>
</comment>
<evidence type="ECO:0000256" key="12">
    <source>
        <dbReference type="RuleBase" id="RU003784"/>
    </source>
</evidence>
<organism evidence="14 15">
    <name type="scientific">Glutamicibacter creatinolyticus</name>
    <dbReference type="NCBI Taxonomy" id="162496"/>
    <lineage>
        <taxon>Bacteria</taxon>
        <taxon>Bacillati</taxon>
        <taxon>Actinomycetota</taxon>
        <taxon>Actinomycetes</taxon>
        <taxon>Micrococcales</taxon>
        <taxon>Micrococcaceae</taxon>
        <taxon>Glutamicibacter</taxon>
    </lineage>
</organism>
<keyword evidence="8 10" id="KW-0460">Magnesium</keyword>
<keyword evidence="6 10" id="KW-0547">Nucleotide-binding</keyword>
<keyword evidence="5 10" id="KW-0819">tRNA processing</keyword>
<dbReference type="SUPFAM" id="SSF52540">
    <property type="entry name" value="P-loop containing nucleoside triphosphate hydrolases"/>
    <property type="match status" value="2"/>
</dbReference>
<dbReference type="GO" id="GO:0005524">
    <property type="term" value="F:ATP binding"/>
    <property type="evidence" value="ECO:0007669"/>
    <property type="project" value="UniProtKB-UniRule"/>
</dbReference>